<name>A0A5S9Q915_9GAMM</name>
<keyword evidence="2" id="KW-0812">Transmembrane</keyword>
<dbReference type="Pfam" id="PF05137">
    <property type="entry name" value="PilN"/>
    <property type="match status" value="1"/>
</dbReference>
<dbReference type="InterPro" id="IPR007813">
    <property type="entry name" value="PilN"/>
</dbReference>
<dbReference type="OrthoDB" id="5296173at2"/>
<reference evidence="3 4" key="1">
    <citation type="submission" date="2019-11" db="EMBL/GenBank/DDBJ databases">
        <authorList>
            <person name="Holert J."/>
        </authorList>
    </citation>
    <scope>NUCLEOTIDE SEQUENCE [LARGE SCALE GENOMIC DNA]</scope>
    <source>
        <strain evidence="3">SB11_3</strain>
    </source>
</reference>
<dbReference type="InterPro" id="IPR052534">
    <property type="entry name" value="Extracell_DNA_Util/SecSys_Comp"/>
</dbReference>
<organism evidence="3 4">
    <name type="scientific">BD1-7 clade bacterium</name>
    <dbReference type="NCBI Taxonomy" id="2029982"/>
    <lineage>
        <taxon>Bacteria</taxon>
        <taxon>Pseudomonadati</taxon>
        <taxon>Pseudomonadota</taxon>
        <taxon>Gammaproteobacteria</taxon>
        <taxon>Cellvibrionales</taxon>
        <taxon>Spongiibacteraceae</taxon>
        <taxon>BD1-7 clade</taxon>
    </lineage>
</organism>
<dbReference type="Proteomes" id="UP000441399">
    <property type="component" value="Unassembled WGS sequence"/>
</dbReference>
<keyword evidence="2" id="KW-1133">Transmembrane helix</keyword>
<dbReference type="GO" id="GO:0043107">
    <property type="term" value="P:type IV pilus-dependent motility"/>
    <property type="evidence" value="ECO:0007669"/>
    <property type="project" value="TreeGrafter"/>
</dbReference>
<dbReference type="PANTHER" id="PTHR40278:SF2">
    <property type="entry name" value="TYPE IV PILUS INNER MEMBRANE COMPONENT PILN"/>
    <property type="match status" value="1"/>
</dbReference>
<evidence type="ECO:0000256" key="2">
    <source>
        <dbReference type="SAM" id="Phobius"/>
    </source>
</evidence>
<feature type="coiled-coil region" evidence="1">
    <location>
        <begin position="47"/>
        <end position="84"/>
    </location>
</feature>
<feature type="transmembrane region" description="Helical" evidence="2">
    <location>
        <begin position="21"/>
        <end position="43"/>
    </location>
</feature>
<protein>
    <recommendedName>
        <fullName evidence="5">Pilus assembly protein PilN</fullName>
    </recommendedName>
</protein>
<dbReference type="GO" id="GO:0043683">
    <property type="term" value="P:type IV pilus assembly"/>
    <property type="evidence" value="ECO:0007669"/>
    <property type="project" value="TreeGrafter"/>
</dbReference>
<gene>
    <name evidence="3" type="ORF">OPDIPICF_01616</name>
</gene>
<evidence type="ECO:0000313" key="4">
    <source>
        <dbReference type="Proteomes" id="UP000441399"/>
    </source>
</evidence>
<evidence type="ECO:0000313" key="3">
    <source>
        <dbReference type="EMBL" id="CAA0114523.1"/>
    </source>
</evidence>
<evidence type="ECO:0008006" key="5">
    <source>
        <dbReference type="Google" id="ProtNLM"/>
    </source>
</evidence>
<keyword evidence="1" id="KW-0175">Coiled coil</keyword>
<keyword evidence="2" id="KW-0472">Membrane</keyword>
<proteinExistence type="predicted"/>
<sequence length="187" mass="21267">MATINLLPWREERREELKKEYLTILGAFVSVAVLMVFLIQMALSSSLENQDGRNQFLQKRIDELDEQVKEIESLKTNKNQLVERMKIIQGLQGNRPEIVHIFDEIVRTLPDGVYYSSISRKGEELEIEGIAESNNRISSLMRQLDSSEWFASPNLYEVKAMDGAGSGASEFKLKVKVVSPSDTDAEQ</sequence>
<dbReference type="EMBL" id="CACSIO010000023">
    <property type="protein sequence ID" value="CAA0114523.1"/>
    <property type="molecule type" value="Genomic_DNA"/>
</dbReference>
<keyword evidence="4" id="KW-1185">Reference proteome</keyword>
<dbReference type="AlphaFoldDB" id="A0A5S9Q915"/>
<evidence type="ECO:0000256" key="1">
    <source>
        <dbReference type="SAM" id="Coils"/>
    </source>
</evidence>
<accession>A0A5S9Q915</accession>
<dbReference type="PANTHER" id="PTHR40278">
    <property type="entry name" value="DNA UTILIZATION PROTEIN HOFN"/>
    <property type="match status" value="1"/>
</dbReference>